<keyword evidence="2 9" id="KW-0808">Transferase</keyword>
<dbReference type="EC" id="2.7.7.7" evidence="1"/>
<name>A0A7C0WUX4_9BACT</name>
<dbReference type="InterPro" id="IPR008921">
    <property type="entry name" value="DNA_pol3_clamp-load_cplx_C"/>
</dbReference>
<dbReference type="SUPFAM" id="SSF52540">
    <property type="entry name" value="P-loop containing nucleoside triphosphate hydrolases"/>
    <property type="match status" value="1"/>
</dbReference>
<evidence type="ECO:0000256" key="1">
    <source>
        <dbReference type="ARBA" id="ARBA00012417"/>
    </source>
</evidence>
<keyword evidence="3 9" id="KW-0548">Nucleotidyltransferase</keyword>
<comment type="caution">
    <text evidence="9">The sequence shown here is derived from an EMBL/GenBank/DDBJ whole genome shotgun (WGS) entry which is preliminary data.</text>
</comment>
<dbReference type="InterPro" id="IPR027417">
    <property type="entry name" value="P-loop_NTPase"/>
</dbReference>
<evidence type="ECO:0000256" key="7">
    <source>
        <dbReference type="ARBA" id="ARBA00049244"/>
    </source>
</evidence>
<dbReference type="NCBIfam" id="TIGR01128">
    <property type="entry name" value="holA"/>
    <property type="match status" value="1"/>
</dbReference>
<protein>
    <recommendedName>
        <fullName evidence="1">DNA-directed DNA polymerase</fullName>
        <ecNumber evidence="1">2.7.7.7</ecNumber>
    </recommendedName>
</protein>
<proteinExistence type="inferred from homology"/>
<accession>A0A7C0WUX4</accession>
<dbReference type="Proteomes" id="UP000886355">
    <property type="component" value="Unassembled WGS sequence"/>
</dbReference>
<sequence length="339" mass="38133">MQRIYHNRLSAYVKSLNILPRVFMFFGNTPYLIDESWNTFTKTLQNRVSKRRIISKRLSPGTTAFEDIIGLIRTIPMGGIARAILVDHAENLPQKQLDQLLDALKAPVPSSWVGIGWHEFKLPAKVEKVAEEVGGVVVVCNAPRTNQLPNWLQSLAKQHGKRLNKDAASLLLEYIGNDLALLASELEKLVLYTADRKVIEANDVIQASSIQKVYSAFQITDALAEGNPEKALTCVESLLRSGESPLALLGILARHVRLLWQTRSILQEGKSIEDLKGYLKLPEFVINKLAQQAQNLTDETLKELHLLLFRTDVALKSTTLPPHFIFSHLILHFFRPPSH</sequence>
<dbReference type="Gene3D" id="1.10.8.60">
    <property type="match status" value="1"/>
</dbReference>
<dbReference type="Gene3D" id="3.40.50.300">
    <property type="entry name" value="P-loop containing nucleotide triphosphate hydrolases"/>
    <property type="match status" value="1"/>
</dbReference>
<evidence type="ECO:0000256" key="4">
    <source>
        <dbReference type="ARBA" id="ARBA00022705"/>
    </source>
</evidence>
<dbReference type="Gene3D" id="1.20.272.10">
    <property type="match status" value="1"/>
</dbReference>
<dbReference type="PANTHER" id="PTHR34388:SF1">
    <property type="entry name" value="DNA POLYMERASE III SUBUNIT DELTA"/>
    <property type="match status" value="1"/>
</dbReference>
<keyword evidence="5" id="KW-0239">DNA-directed DNA polymerase</keyword>
<dbReference type="EMBL" id="DQZW01000243">
    <property type="protein sequence ID" value="HDL90272.1"/>
    <property type="molecule type" value="Genomic_DNA"/>
</dbReference>
<reference evidence="9" key="1">
    <citation type="journal article" date="2020" name="mSystems">
        <title>Genome- and Community-Level Interaction Insights into Carbon Utilization and Element Cycling Functions of Hydrothermarchaeota in Hydrothermal Sediment.</title>
        <authorList>
            <person name="Zhou Z."/>
            <person name="Liu Y."/>
            <person name="Xu W."/>
            <person name="Pan J."/>
            <person name="Luo Z.H."/>
            <person name="Li M."/>
        </authorList>
    </citation>
    <scope>NUCLEOTIDE SEQUENCE [LARGE SCALE GENOMIC DNA]</scope>
    <source>
        <strain evidence="9">HyVt-19</strain>
    </source>
</reference>
<gene>
    <name evidence="9" type="primary">holA</name>
    <name evidence="9" type="ORF">ENG14_05155</name>
</gene>
<evidence type="ECO:0000259" key="8">
    <source>
        <dbReference type="Pfam" id="PF21694"/>
    </source>
</evidence>
<dbReference type="Pfam" id="PF21694">
    <property type="entry name" value="DNA_pol3_delta_C"/>
    <property type="match status" value="1"/>
</dbReference>
<evidence type="ECO:0000256" key="3">
    <source>
        <dbReference type="ARBA" id="ARBA00022695"/>
    </source>
</evidence>
<feature type="domain" description="DNA polymerase III delta subunit-like C-terminal" evidence="8">
    <location>
        <begin position="216"/>
        <end position="332"/>
    </location>
</feature>
<dbReference type="AlphaFoldDB" id="A0A7C0WUX4"/>
<dbReference type="CDD" id="cd18138">
    <property type="entry name" value="HLD_clamp_pol_III_delta"/>
    <property type="match status" value="1"/>
</dbReference>
<organism evidence="9">
    <name type="scientific">Thermodesulforhabdus norvegica</name>
    <dbReference type="NCBI Taxonomy" id="39841"/>
    <lineage>
        <taxon>Bacteria</taxon>
        <taxon>Pseudomonadati</taxon>
        <taxon>Thermodesulfobacteriota</taxon>
        <taxon>Syntrophobacteria</taxon>
        <taxon>Syntrophobacterales</taxon>
        <taxon>Thermodesulforhabdaceae</taxon>
        <taxon>Thermodesulforhabdus</taxon>
    </lineage>
</organism>
<comment type="similarity">
    <text evidence="6">Belongs to the DNA polymerase HolA subunit family.</text>
</comment>
<dbReference type="GO" id="GO:0003887">
    <property type="term" value="F:DNA-directed DNA polymerase activity"/>
    <property type="evidence" value="ECO:0007669"/>
    <property type="project" value="UniProtKB-KW"/>
</dbReference>
<dbReference type="SUPFAM" id="SSF48019">
    <property type="entry name" value="post-AAA+ oligomerization domain-like"/>
    <property type="match status" value="1"/>
</dbReference>
<comment type="catalytic activity">
    <reaction evidence="7">
        <text>DNA(n) + a 2'-deoxyribonucleoside 5'-triphosphate = DNA(n+1) + diphosphate</text>
        <dbReference type="Rhea" id="RHEA:22508"/>
        <dbReference type="Rhea" id="RHEA-COMP:17339"/>
        <dbReference type="Rhea" id="RHEA-COMP:17340"/>
        <dbReference type="ChEBI" id="CHEBI:33019"/>
        <dbReference type="ChEBI" id="CHEBI:61560"/>
        <dbReference type="ChEBI" id="CHEBI:173112"/>
        <dbReference type="EC" id="2.7.7.7"/>
    </reaction>
</comment>
<dbReference type="InterPro" id="IPR048466">
    <property type="entry name" value="DNA_pol3_delta-like_C"/>
</dbReference>
<dbReference type="GO" id="GO:0009360">
    <property type="term" value="C:DNA polymerase III complex"/>
    <property type="evidence" value="ECO:0007669"/>
    <property type="project" value="TreeGrafter"/>
</dbReference>
<evidence type="ECO:0000256" key="6">
    <source>
        <dbReference type="ARBA" id="ARBA00034754"/>
    </source>
</evidence>
<dbReference type="InterPro" id="IPR005790">
    <property type="entry name" value="DNA_polIII_delta"/>
</dbReference>
<evidence type="ECO:0000256" key="5">
    <source>
        <dbReference type="ARBA" id="ARBA00022932"/>
    </source>
</evidence>
<dbReference type="GO" id="GO:0006261">
    <property type="term" value="P:DNA-templated DNA replication"/>
    <property type="evidence" value="ECO:0007669"/>
    <property type="project" value="TreeGrafter"/>
</dbReference>
<keyword evidence="4" id="KW-0235">DNA replication</keyword>
<evidence type="ECO:0000313" key="9">
    <source>
        <dbReference type="EMBL" id="HDL90272.1"/>
    </source>
</evidence>
<evidence type="ECO:0000256" key="2">
    <source>
        <dbReference type="ARBA" id="ARBA00022679"/>
    </source>
</evidence>
<dbReference type="GO" id="GO:0003677">
    <property type="term" value="F:DNA binding"/>
    <property type="evidence" value="ECO:0007669"/>
    <property type="project" value="InterPro"/>
</dbReference>
<dbReference type="PANTHER" id="PTHR34388">
    <property type="entry name" value="DNA POLYMERASE III SUBUNIT DELTA"/>
    <property type="match status" value="1"/>
</dbReference>